<organism evidence="1">
    <name type="scientific">Mytilinidion resinicola</name>
    <dbReference type="NCBI Taxonomy" id="574789"/>
    <lineage>
        <taxon>Eukaryota</taxon>
        <taxon>Fungi</taxon>
        <taxon>Dikarya</taxon>
        <taxon>Ascomycota</taxon>
        <taxon>Pezizomycotina</taxon>
        <taxon>Dothideomycetes</taxon>
        <taxon>Pleosporomycetidae</taxon>
        <taxon>Mytilinidiales</taxon>
        <taxon>Mytilinidiaceae</taxon>
        <taxon>Mytilinidion</taxon>
    </lineage>
</organism>
<evidence type="ECO:0000313" key="1">
    <source>
        <dbReference type="EMBL" id="KAF2809578.1"/>
    </source>
</evidence>
<reference evidence="3" key="2">
    <citation type="submission" date="2020-04" db="EMBL/GenBank/DDBJ databases">
        <authorList>
            <consortium name="NCBI Genome Project"/>
        </authorList>
    </citation>
    <scope>NUCLEOTIDE SEQUENCE</scope>
    <source>
        <strain evidence="3">CBS 304.34</strain>
    </source>
</reference>
<dbReference type="AlphaFoldDB" id="A0A6A6YM16"/>
<keyword evidence="2" id="KW-1185">Reference proteome</keyword>
<reference evidence="1 3" key="1">
    <citation type="journal article" date="2020" name="Stud. Mycol.">
        <title>101 Dothideomycetes genomes: a test case for predicting lifestyles and emergence of pathogens.</title>
        <authorList>
            <person name="Haridas S."/>
            <person name="Albert R."/>
            <person name="Binder M."/>
            <person name="Bloem J."/>
            <person name="Labutti K."/>
            <person name="Salamov A."/>
            <person name="Andreopoulos B."/>
            <person name="Baker S."/>
            <person name="Barry K."/>
            <person name="Bills G."/>
            <person name="Bluhm B."/>
            <person name="Cannon C."/>
            <person name="Castanera R."/>
            <person name="Culley D."/>
            <person name="Daum C."/>
            <person name="Ezra D."/>
            <person name="Gonzalez J."/>
            <person name="Henrissat B."/>
            <person name="Kuo A."/>
            <person name="Liang C."/>
            <person name="Lipzen A."/>
            <person name="Lutzoni F."/>
            <person name="Magnuson J."/>
            <person name="Mondo S."/>
            <person name="Nolan M."/>
            <person name="Ohm R."/>
            <person name="Pangilinan J."/>
            <person name="Park H.-J."/>
            <person name="Ramirez L."/>
            <person name="Alfaro M."/>
            <person name="Sun H."/>
            <person name="Tritt A."/>
            <person name="Yoshinaga Y."/>
            <person name="Zwiers L.-H."/>
            <person name="Turgeon B."/>
            <person name="Goodwin S."/>
            <person name="Spatafora J."/>
            <person name="Crous P."/>
            <person name="Grigoriev I."/>
        </authorList>
    </citation>
    <scope>NUCLEOTIDE SEQUENCE</scope>
    <source>
        <strain evidence="1 3">CBS 304.34</strain>
    </source>
</reference>
<evidence type="ECO:0008006" key="4">
    <source>
        <dbReference type="Google" id="ProtNLM"/>
    </source>
</evidence>
<dbReference type="RefSeq" id="XP_033576542.1">
    <property type="nucleotide sequence ID" value="XM_033728084.1"/>
</dbReference>
<evidence type="ECO:0000313" key="2">
    <source>
        <dbReference type="Proteomes" id="UP000504636"/>
    </source>
</evidence>
<reference evidence="3" key="3">
    <citation type="submission" date="2025-04" db="UniProtKB">
        <authorList>
            <consortium name="RefSeq"/>
        </authorList>
    </citation>
    <scope>IDENTIFICATION</scope>
    <source>
        <strain evidence="3">CBS 304.34</strain>
    </source>
</reference>
<accession>A0A6A6YM16</accession>
<dbReference type="EMBL" id="MU003701">
    <property type="protein sequence ID" value="KAF2809578.1"/>
    <property type="molecule type" value="Genomic_DNA"/>
</dbReference>
<gene>
    <name evidence="1 3" type="ORF">BDZ99DRAFT_571369</name>
</gene>
<evidence type="ECO:0000313" key="3">
    <source>
        <dbReference type="RefSeq" id="XP_033576542.1"/>
    </source>
</evidence>
<dbReference type="OrthoDB" id="5426988at2759"/>
<proteinExistence type="predicted"/>
<dbReference type="GeneID" id="54468977"/>
<name>A0A6A6YM16_9PEZI</name>
<protein>
    <recommendedName>
        <fullName evidence="4">P-loop containing nucleoside triphosphate hydrolase protein</fullName>
    </recommendedName>
</protein>
<sequence length="159" mass="16797">MDPPTANAPIPPCVLLLNAFPGTGKLTIARARARALSTLLHNHLLIDPVSAIHPRRDKAHYVLRRAFRKAAFDASKSGPEGGDLIVWGYDPSGCLGASDADVAVLAEHVDVARARARKVPFILVNLVCEIGGACGEVAECGEEGEEGGSSGEGYPMWGW</sequence>
<dbReference type="Proteomes" id="UP000504636">
    <property type="component" value="Unplaced"/>
</dbReference>